<dbReference type="Proteomes" id="UP000662782">
    <property type="component" value="Segment"/>
</dbReference>
<evidence type="ECO:0000313" key="3">
    <source>
        <dbReference type="Proteomes" id="UP000662782"/>
    </source>
</evidence>
<accession>A0A873WCM1</accession>
<dbReference type="EMBL" id="MT701590">
    <property type="protein sequence ID" value="QPB09139.1"/>
    <property type="molecule type" value="Genomic_DNA"/>
</dbReference>
<feature type="compositionally biased region" description="Basic and acidic residues" evidence="1">
    <location>
        <begin position="306"/>
        <end position="327"/>
    </location>
</feature>
<sequence>MNRTRSTRGYDYLDQTKLRGNLNNISPSLKSVVRNLVRDERDHTRNTDEKERKVQPSKLKKISDIIANNINAATDLREITPYVSRAELIWKTLLLYPNGLQERILTHDTLRSQFKNTKLHEELLRKTETYYTSDYKIEKLLPEFIKDGLFGTGSYVLLNISRPALDHLINGQQFGEDGVTGNESYINTQIKPEIEKQFKNVDGKFLAINKGLVRGPKQLNNVVHGLEALFSHSTPDTSTEFELIENDEGEGFGITLTDNPAVLALRSVNQVLTKKIVNDIGGTEDLASLIKSRLEKKGEEGEEETTATKDKKKEDPKKSNKEPDDSKAKRKNGTPNADTKTQILSESQLEVLQNEFYPHRSYPHRQTISVRSPGVYDTSVYGIPLRYHIPSEAFIPVHMEGDRTKLIGGFALLDPSNGEFLKSTRDFNFYQSSKGQKDKIDTPNKTGGTNALIANLKKVQQGADCDFDMSEFTLLSKDQIEKSLIQAIASGVSGKNISVELVEANLKIFLARSFKQQGVRVLYIPAEYFTYVAFDYNSFGIGSSLTNQAKLHIGRLAALDTADILANLDQAQTRQRLVVDLEEDDVDPDGTIATARAQFFRVNPTLHNVVNSGTVSVPDIVEAMKTQSLIVEVNSNGNPWMVGPKITLEPVERGNFKAIDETSRQNLLNNIASTFKLQRTWLDDKEEGTNFQVEALAEQEMLRNQTLIWQKVLGDFVAEIERKDMLVNQVMLNRLVDTINENKSLWKPDNGEEIEGTNEHIVEVILADFINNLTVTLPTPATQESVTKLKDKIDTVNQFVNSWVEMSGTSGLIEQIMNKTDGSGGLDIEKVKSIIRSTYLIELYDRFNLPMPFDLIGNKGKEGGVYSLIHNISQYVDNSGMFLEQFMKAWNKETDRLAKRLEKIMPAEQPPADEFGAPPDDEGAPEEGTQTDDDFSIEEDLPGEGGTTEEEETGTGTSEEENQTEEETETEEDGNKKDDFQVDDTLPE</sequence>
<evidence type="ECO:0000313" key="2">
    <source>
        <dbReference type="EMBL" id="QPB09139.1"/>
    </source>
</evidence>
<feature type="compositionally biased region" description="Polar residues" evidence="1">
    <location>
        <begin position="333"/>
        <end position="343"/>
    </location>
</feature>
<feature type="region of interest" description="Disordered" evidence="1">
    <location>
        <begin position="294"/>
        <end position="343"/>
    </location>
</feature>
<protein>
    <submittedName>
        <fullName evidence="2">Putative structural protein</fullName>
    </submittedName>
</protein>
<name>A0A873WCM1_9CAUD</name>
<evidence type="ECO:0000256" key="1">
    <source>
        <dbReference type="SAM" id="MobiDB-lite"/>
    </source>
</evidence>
<keyword evidence="3" id="KW-1185">Reference proteome</keyword>
<proteinExistence type="predicted"/>
<reference evidence="2 3" key="1">
    <citation type="submission" date="2020-07" db="EMBL/GenBank/DDBJ databases">
        <title>Complete genome sequence of Klebsiella pneumoniae phage Miami.</title>
        <authorList>
            <person name="Mora D.A."/>
            <person name="Lessor L."/>
            <person name="Gill J."/>
            <person name="Liu M."/>
        </authorList>
    </citation>
    <scope>NUCLEOTIDE SEQUENCE [LARGE SCALE GENOMIC DNA]</scope>
</reference>
<feature type="compositionally biased region" description="Acidic residues" evidence="1">
    <location>
        <begin position="919"/>
        <end position="972"/>
    </location>
</feature>
<organism evidence="2 3">
    <name type="scientific">Klebsiella phage Miami</name>
    <dbReference type="NCBI Taxonomy" id="2767581"/>
    <lineage>
        <taxon>Viruses</taxon>
        <taxon>Duplodnaviria</taxon>
        <taxon>Heunggongvirae</taxon>
        <taxon>Uroviricota</taxon>
        <taxon>Caudoviricetes</taxon>
        <taxon>Chimalliviridae</taxon>
        <taxon>Miamivirus</taxon>
        <taxon>Miamivirus miami</taxon>
    </lineage>
</organism>
<gene>
    <name evidence="2" type="ORF">CPT_Miami_044</name>
</gene>
<feature type="region of interest" description="Disordered" evidence="1">
    <location>
        <begin position="905"/>
        <end position="988"/>
    </location>
</feature>